<dbReference type="AlphaFoldDB" id="A0A7N0UWC4"/>
<dbReference type="EnsemblPlants" id="Kaladp0091s0082.1.v1.1">
    <property type="protein sequence ID" value="Kaladp0091s0082.1.v1.1"/>
    <property type="gene ID" value="Kaladp0091s0082.v1.1"/>
</dbReference>
<dbReference type="Gramene" id="Kaladp0091s0081.1.v1.1">
    <property type="protein sequence ID" value="Kaladp0091s0081.1.v1.1"/>
    <property type="gene ID" value="Kaladp0091s0081.v1.1"/>
</dbReference>
<name>A0A7N0UWC4_KALFE</name>
<proteinExistence type="predicted"/>
<dbReference type="Gramene" id="Kaladp0091s0082.1.v1.1">
    <property type="protein sequence ID" value="Kaladp0091s0082.1.v1.1"/>
    <property type="gene ID" value="Kaladp0091s0082.v1.1"/>
</dbReference>
<protein>
    <submittedName>
        <fullName evidence="1">Uncharacterized protein</fullName>
    </submittedName>
</protein>
<organism evidence="1 2">
    <name type="scientific">Kalanchoe fedtschenkoi</name>
    <name type="common">Lavender scallops</name>
    <name type="synonym">South American air plant</name>
    <dbReference type="NCBI Taxonomy" id="63787"/>
    <lineage>
        <taxon>Eukaryota</taxon>
        <taxon>Viridiplantae</taxon>
        <taxon>Streptophyta</taxon>
        <taxon>Embryophyta</taxon>
        <taxon>Tracheophyta</taxon>
        <taxon>Spermatophyta</taxon>
        <taxon>Magnoliopsida</taxon>
        <taxon>eudicotyledons</taxon>
        <taxon>Gunneridae</taxon>
        <taxon>Pentapetalae</taxon>
        <taxon>Saxifragales</taxon>
        <taxon>Crassulaceae</taxon>
        <taxon>Kalanchoe</taxon>
    </lineage>
</organism>
<dbReference type="Proteomes" id="UP000594263">
    <property type="component" value="Unplaced"/>
</dbReference>
<evidence type="ECO:0000313" key="1">
    <source>
        <dbReference type="EnsemblPlants" id="Kaladp0091s0082.1.v1.1"/>
    </source>
</evidence>
<dbReference type="EnsemblPlants" id="Kaladp0091s0081.1.v1.1">
    <property type="protein sequence ID" value="Kaladp0091s0081.1.v1.1"/>
    <property type="gene ID" value="Kaladp0091s0081.v1.1"/>
</dbReference>
<accession>A0A7N0UWC4</accession>
<evidence type="ECO:0000313" key="2">
    <source>
        <dbReference type="Proteomes" id="UP000594263"/>
    </source>
</evidence>
<reference evidence="1" key="1">
    <citation type="submission" date="2021-01" db="UniProtKB">
        <authorList>
            <consortium name="EnsemblPlants"/>
        </authorList>
    </citation>
    <scope>IDENTIFICATION</scope>
</reference>
<sequence length="36" mass="4060">MESIPVRFSPIYNNLVDPQIESLTTSTTMSDSSLER</sequence>
<keyword evidence="2" id="KW-1185">Reference proteome</keyword>